<evidence type="ECO:0000313" key="8">
    <source>
        <dbReference type="JaponicusDB" id="SJAG_04396"/>
    </source>
</evidence>
<feature type="region of interest" description="Disordered" evidence="5">
    <location>
        <begin position="855"/>
        <end position="898"/>
    </location>
</feature>
<dbReference type="Gene3D" id="3.30.40.10">
    <property type="entry name" value="Zinc/RING finger domain, C3HC4 (zinc finger)"/>
    <property type="match status" value="1"/>
</dbReference>
<dbReference type="CDD" id="cd15550">
    <property type="entry name" value="PHD_MLL5"/>
    <property type="match status" value="1"/>
</dbReference>
<keyword evidence="3" id="KW-0862">Zinc</keyword>
<dbReference type="GO" id="GO:0032259">
    <property type="term" value="P:methylation"/>
    <property type="evidence" value="ECO:0007669"/>
    <property type="project" value="UniProtKB-KW"/>
</dbReference>
<feature type="compositionally biased region" description="Basic residues" evidence="5">
    <location>
        <begin position="138"/>
        <end position="147"/>
    </location>
</feature>
<dbReference type="EMBL" id="KE651167">
    <property type="protein sequence ID" value="EEB09211.2"/>
    <property type="molecule type" value="Genomic_DNA"/>
</dbReference>
<dbReference type="GO" id="GO:0006355">
    <property type="term" value="P:regulation of DNA-templated transcription"/>
    <property type="evidence" value="ECO:0000318"/>
    <property type="project" value="GO_Central"/>
</dbReference>
<evidence type="ECO:0000256" key="5">
    <source>
        <dbReference type="SAM" id="MobiDB-lite"/>
    </source>
</evidence>
<dbReference type="SUPFAM" id="SSF57903">
    <property type="entry name" value="FYVE/PHD zinc finger"/>
    <property type="match status" value="1"/>
</dbReference>
<dbReference type="InterPro" id="IPR011011">
    <property type="entry name" value="Znf_FYVE_PHD"/>
</dbReference>
<dbReference type="PROSITE" id="PS01359">
    <property type="entry name" value="ZF_PHD_1"/>
    <property type="match status" value="1"/>
</dbReference>
<dbReference type="eggNOG" id="KOG1844">
    <property type="taxonomic scope" value="Eukaryota"/>
</dbReference>
<feature type="compositionally biased region" description="Polar residues" evidence="5">
    <location>
        <begin position="498"/>
        <end position="509"/>
    </location>
</feature>
<dbReference type="Pfam" id="PF00856">
    <property type="entry name" value="SET"/>
    <property type="match status" value="1"/>
</dbReference>
<evidence type="ECO:0000256" key="1">
    <source>
        <dbReference type="ARBA" id="ARBA00022723"/>
    </source>
</evidence>
<dbReference type="SMART" id="SM00249">
    <property type="entry name" value="PHD"/>
    <property type="match status" value="1"/>
</dbReference>
<dbReference type="STRING" id="402676.B6K6Q7"/>
<keyword evidence="9" id="KW-1185">Reference proteome</keyword>
<dbReference type="VEuPathDB" id="FungiDB:SJAG_04396"/>
<dbReference type="Proteomes" id="UP000001744">
    <property type="component" value="Unassembled WGS sequence"/>
</dbReference>
<keyword evidence="7" id="KW-0489">Methyltransferase</keyword>
<keyword evidence="4" id="KW-0156">Chromatin regulator</keyword>
<dbReference type="PANTHER" id="PTHR46462:SF3">
    <property type="entry name" value="UPSET, ISOFORM A"/>
    <property type="match status" value="1"/>
</dbReference>
<dbReference type="GO" id="GO:0006325">
    <property type="term" value="P:chromatin organization"/>
    <property type="evidence" value="ECO:0007669"/>
    <property type="project" value="UniProtKB-KW"/>
</dbReference>
<evidence type="ECO:0000256" key="3">
    <source>
        <dbReference type="ARBA" id="ARBA00022833"/>
    </source>
</evidence>
<dbReference type="Pfam" id="PF20826">
    <property type="entry name" value="PHD_5"/>
    <property type="match status" value="1"/>
</dbReference>
<dbReference type="SMART" id="SM00317">
    <property type="entry name" value="SET"/>
    <property type="match status" value="1"/>
</dbReference>
<evidence type="ECO:0000259" key="6">
    <source>
        <dbReference type="PROSITE" id="PS50280"/>
    </source>
</evidence>
<dbReference type="GeneID" id="7050946"/>
<dbReference type="PROSITE" id="PS50280">
    <property type="entry name" value="SET"/>
    <property type="match status" value="1"/>
</dbReference>
<evidence type="ECO:0000256" key="2">
    <source>
        <dbReference type="ARBA" id="ARBA00022771"/>
    </source>
</evidence>
<reference evidence="7 9" key="1">
    <citation type="journal article" date="2011" name="Science">
        <title>Comparative functional genomics of the fission yeasts.</title>
        <authorList>
            <person name="Rhind N."/>
            <person name="Chen Z."/>
            <person name="Yassour M."/>
            <person name="Thompson D.A."/>
            <person name="Haas B.J."/>
            <person name="Habib N."/>
            <person name="Wapinski I."/>
            <person name="Roy S."/>
            <person name="Lin M.F."/>
            <person name="Heiman D.I."/>
            <person name="Young S.K."/>
            <person name="Furuya K."/>
            <person name="Guo Y."/>
            <person name="Pidoux A."/>
            <person name="Chen H.M."/>
            <person name="Robbertse B."/>
            <person name="Goldberg J.M."/>
            <person name="Aoki K."/>
            <person name="Bayne E.H."/>
            <person name="Berlin A.M."/>
            <person name="Desjardins C.A."/>
            <person name="Dobbs E."/>
            <person name="Dukaj L."/>
            <person name="Fan L."/>
            <person name="FitzGerald M.G."/>
            <person name="French C."/>
            <person name="Gujja S."/>
            <person name="Hansen K."/>
            <person name="Keifenheim D."/>
            <person name="Levin J.Z."/>
            <person name="Mosher R.A."/>
            <person name="Mueller C.A."/>
            <person name="Pfiffner J."/>
            <person name="Priest M."/>
            <person name="Russ C."/>
            <person name="Smialowska A."/>
            <person name="Swoboda P."/>
            <person name="Sykes S.M."/>
            <person name="Vaughn M."/>
            <person name="Vengrova S."/>
            <person name="Yoder R."/>
            <person name="Zeng Q."/>
            <person name="Allshire R."/>
            <person name="Baulcombe D."/>
            <person name="Birren B.W."/>
            <person name="Brown W."/>
            <person name="Ekwall K."/>
            <person name="Kellis M."/>
            <person name="Leatherwood J."/>
            <person name="Levin H."/>
            <person name="Margalit H."/>
            <person name="Martienssen R."/>
            <person name="Nieduszynski C.A."/>
            <person name="Spatafora J.W."/>
            <person name="Friedman N."/>
            <person name="Dalgaard J.Z."/>
            <person name="Baumann P."/>
            <person name="Niki H."/>
            <person name="Regev A."/>
            <person name="Nusbaum C."/>
        </authorList>
    </citation>
    <scope>NUCLEOTIDE SEQUENCE [LARGE SCALE GENOMIC DNA]</scope>
    <source>
        <strain evidence="9">yFS275 / FY16936</strain>
    </source>
</reference>
<accession>B6K6Q7</accession>
<dbReference type="InterPro" id="IPR046341">
    <property type="entry name" value="SET_dom_sf"/>
</dbReference>
<proteinExistence type="predicted"/>
<evidence type="ECO:0000256" key="4">
    <source>
        <dbReference type="ARBA" id="ARBA00022853"/>
    </source>
</evidence>
<dbReference type="GO" id="GO:0070210">
    <property type="term" value="C:Rpd3L-Expanded complex"/>
    <property type="evidence" value="ECO:0000318"/>
    <property type="project" value="GO_Central"/>
</dbReference>
<feature type="region of interest" description="Disordered" evidence="5">
    <location>
        <begin position="69"/>
        <end position="158"/>
    </location>
</feature>
<feature type="region of interest" description="Disordered" evidence="5">
    <location>
        <begin position="583"/>
        <end position="705"/>
    </location>
</feature>
<feature type="compositionally biased region" description="Polar residues" evidence="5">
    <location>
        <begin position="634"/>
        <end position="648"/>
    </location>
</feature>
<organism evidence="7 9">
    <name type="scientific">Schizosaccharomyces japonicus (strain yFS275 / FY16936)</name>
    <name type="common">Fission yeast</name>
    <dbReference type="NCBI Taxonomy" id="402676"/>
    <lineage>
        <taxon>Eukaryota</taxon>
        <taxon>Fungi</taxon>
        <taxon>Dikarya</taxon>
        <taxon>Ascomycota</taxon>
        <taxon>Taphrinomycotina</taxon>
        <taxon>Schizosaccharomycetes</taxon>
        <taxon>Schizosaccharomycetales</taxon>
        <taxon>Schizosaccharomycetaceae</taxon>
        <taxon>Schizosaccharomyces</taxon>
    </lineage>
</organism>
<feature type="compositionally biased region" description="Polar residues" evidence="5">
    <location>
        <begin position="666"/>
        <end position="688"/>
    </location>
</feature>
<dbReference type="OrthoDB" id="20872at2759"/>
<dbReference type="AlphaFoldDB" id="B6K6Q7"/>
<keyword evidence="7" id="KW-0808">Transferase</keyword>
<name>B6K6Q7_SCHJY</name>
<dbReference type="PANTHER" id="PTHR46462">
    <property type="entry name" value="UPSET, ISOFORM A"/>
    <property type="match status" value="1"/>
</dbReference>
<feature type="compositionally biased region" description="Low complexity" evidence="5">
    <location>
        <begin position="817"/>
        <end position="827"/>
    </location>
</feature>
<dbReference type="Gene3D" id="2.170.270.10">
    <property type="entry name" value="SET domain"/>
    <property type="match status" value="1"/>
</dbReference>
<evidence type="ECO:0000313" key="9">
    <source>
        <dbReference type="Proteomes" id="UP000001744"/>
    </source>
</evidence>
<dbReference type="GO" id="GO:0034967">
    <property type="term" value="C:Set3 complex"/>
    <property type="evidence" value="ECO:0000318"/>
    <property type="project" value="GO_Central"/>
</dbReference>
<gene>
    <name evidence="8" type="primary">set3</name>
    <name evidence="7" type="ORF">SJAG_04396</name>
</gene>
<dbReference type="HOGENOM" id="CLU_322416_0_0_1"/>
<dbReference type="SUPFAM" id="SSF82199">
    <property type="entry name" value="SET domain"/>
    <property type="match status" value="1"/>
</dbReference>
<feature type="domain" description="SET" evidence="6">
    <location>
        <begin position="202"/>
        <end position="327"/>
    </location>
</feature>
<evidence type="ECO:0000313" key="7">
    <source>
        <dbReference type="EMBL" id="EEB09211.2"/>
    </source>
</evidence>
<keyword evidence="1" id="KW-0479">Metal-binding</keyword>
<dbReference type="RefSeq" id="XP_002175504.2">
    <property type="nucleotide sequence ID" value="XM_002175468.2"/>
</dbReference>
<dbReference type="OMA" id="IKCICSF"/>
<dbReference type="InterPro" id="IPR001214">
    <property type="entry name" value="SET_dom"/>
</dbReference>
<feature type="region of interest" description="Disordered" evidence="5">
    <location>
        <begin position="742"/>
        <end position="827"/>
    </location>
</feature>
<sequence length="898" mass="98254">MENPWRIRCICSFEDDDGFTIQCERCDVWQHAVCMNIDPNHIPDEYICEECQPRPVDRKRAYEIQHARKLLEEKKSTPQRRRSGSTRGRGVAHGSTRLSHSHISKTATNNDSVFVHQSPARSSSTSTTSTRTSTLTGNRRRRSHAHSHSAERLLESNAGKESTPYRLEYVPIARNIMSAKAKQVLSTCRLKTVSSNSVSDCCSVVPVETQNFCASKFGLFATRDIKPKSLITEVMGDVYTFDEYKHEPRNQYQCIGVTKRCVFYNAETGLVVDARVRGSDARFARNSCQPTVGLTAVRVNNLHDEVHFFLVALSHIKAGTELTVDWNFDEHHPYHELLNETPNEHTLLRYDHWKALENLTSTILTMSDCAMTDYRDCVFVKILSLFQDCAALVPFTLSLPMGSLSTYNATRAEYLYRDSSNKPTSFKPTLPFFTQLPPTMSLKQKWIERYVNKREAQLAAAVEPMSMDSNNKLAVEQSVDKLVVSISADSPKERKRLPTSSSLAENATDGSHDSSESTEILPAANVKKMKANSPTLLPTEHLVGNTEHIAREPLKIEGPTKLEGMVSSPLAMHSMTSIPTLEDALDEKKPSPKALDAESPNPLSPLPLLATERDGDACVSPKKKRLSRTEKNKNSVPSIAQRTTSTHSMKPPVNHAPPTPPAASANLASTTSIPRSTPSLRITITDSPISAVPKPIDPTVTSPSMNHHFHAVHASSSKSIASTPTSAHVLSPLLSVDPLPTLPSALSPDTTKAEPSLSPQLPVHPSSDVVPATAATPASSNPKKLTLSEYRRRRQSLAKTAVTPKNVSPIEAPPSGLPTLSPTSSISVPTATVPPVSFSPIANMTDPFPAETATACKVNAPLPPSTQSNAPPRMSDTEEVSDSHWSSNSSNVCATSKV</sequence>
<feature type="compositionally biased region" description="Low complexity" evidence="5">
    <location>
        <begin position="121"/>
        <end position="137"/>
    </location>
</feature>
<dbReference type="GO" id="GO:0008270">
    <property type="term" value="F:zinc ion binding"/>
    <property type="evidence" value="ECO:0007669"/>
    <property type="project" value="UniProtKB-KW"/>
</dbReference>
<dbReference type="InterPro" id="IPR013083">
    <property type="entry name" value="Znf_RING/FYVE/PHD"/>
</dbReference>
<keyword evidence="2" id="KW-0863">Zinc-finger</keyword>
<feature type="compositionally biased region" description="Low complexity" evidence="5">
    <location>
        <begin position="769"/>
        <end position="780"/>
    </location>
</feature>
<dbReference type="InterPro" id="IPR019786">
    <property type="entry name" value="Zinc_finger_PHD-type_CS"/>
</dbReference>
<dbReference type="JaponicusDB" id="SJAG_04396">
    <property type="gene designation" value="set3"/>
</dbReference>
<protein>
    <submittedName>
        <fullName evidence="7">Histone lysine methyltransferase Set3</fullName>
    </submittedName>
</protein>
<feature type="region of interest" description="Disordered" evidence="5">
    <location>
        <begin position="490"/>
        <end position="518"/>
    </location>
</feature>
<dbReference type="GO" id="GO:0008168">
    <property type="term" value="F:methyltransferase activity"/>
    <property type="evidence" value="ECO:0007669"/>
    <property type="project" value="UniProtKB-KW"/>
</dbReference>
<dbReference type="InterPro" id="IPR001965">
    <property type="entry name" value="Znf_PHD"/>
</dbReference>